<dbReference type="CDD" id="cd00044">
    <property type="entry name" value="CysPc"/>
    <property type="match status" value="1"/>
</dbReference>
<accession>A0A813QFI5</accession>
<comment type="caution">
    <text evidence="9">The sequence shown here is derived from an EMBL/GenBank/DDBJ whole genome shotgun (WGS) entry which is preliminary data.</text>
</comment>
<protein>
    <recommendedName>
        <fullName evidence="8">Calpain catalytic domain-containing protein</fullName>
    </recommendedName>
</protein>
<evidence type="ECO:0000256" key="5">
    <source>
        <dbReference type="PIRSR" id="PIRSR622684-1"/>
    </source>
</evidence>
<evidence type="ECO:0000256" key="2">
    <source>
        <dbReference type="ARBA" id="ARBA00022670"/>
    </source>
</evidence>
<dbReference type="PRINTS" id="PR00704">
    <property type="entry name" value="CALPAIN"/>
</dbReference>
<feature type="active site" evidence="5">
    <location>
        <position position="315"/>
    </location>
</feature>
<evidence type="ECO:0000256" key="3">
    <source>
        <dbReference type="ARBA" id="ARBA00022801"/>
    </source>
</evidence>
<dbReference type="SUPFAM" id="SSF54001">
    <property type="entry name" value="Cysteine proteinases"/>
    <property type="match status" value="1"/>
</dbReference>
<comment type="similarity">
    <text evidence="1">Belongs to the peptidase C2 family.</text>
</comment>
<dbReference type="GO" id="GO:0005737">
    <property type="term" value="C:cytoplasm"/>
    <property type="evidence" value="ECO:0007669"/>
    <property type="project" value="TreeGrafter"/>
</dbReference>
<evidence type="ECO:0000256" key="6">
    <source>
        <dbReference type="PROSITE-ProRule" id="PRU00239"/>
    </source>
</evidence>
<organism evidence="9 10">
    <name type="scientific">Adineta ricciae</name>
    <name type="common">Rotifer</name>
    <dbReference type="NCBI Taxonomy" id="249248"/>
    <lineage>
        <taxon>Eukaryota</taxon>
        <taxon>Metazoa</taxon>
        <taxon>Spiralia</taxon>
        <taxon>Gnathifera</taxon>
        <taxon>Rotifera</taxon>
        <taxon>Eurotatoria</taxon>
        <taxon>Bdelloidea</taxon>
        <taxon>Adinetida</taxon>
        <taxon>Adinetidae</taxon>
        <taxon>Adineta</taxon>
    </lineage>
</organism>
<gene>
    <name evidence="9" type="ORF">XAT740_LOCUS1207</name>
</gene>
<dbReference type="PANTHER" id="PTHR10183">
    <property type="entry name" value="CALPAIN"/>
    <property type="match status" value="1"/>
</dbReference>
<dbReference type="PROSITE" id="PS50203">
    <property type="entry name" value="CALPAIN_CAT"/>
    <property type="match status" value="1"/>
</dbReference>
<dbReference type="InterPro" id="IPR038765">
    <property type="entry name" value="Papain-like_cys_pep_sf"/>
</dbReference>
<dbReference type="InterPro" id="IPR022684">
    <property type="entry name" value="Calpain_cysteine_protease"/>
</dbReference>
<feature type="domain" description="Calpain catalytic" evidence="8">
    <location>
        <begin position="94"/>
        <end position="390"/>
    </location>
</feature>
<dbReference type="AlphaFoldDB" id="A0A813QFI5"/>
<dbReference type="PANTHER" id="PTHR10183:SF382">
    <property type="entry name" value="CALPAIN-15"/>
    <property type="match status" value="1"/>
</dbReference>
<dbReference type="Gene3D" id="3.90.70.10">
    <property type="entry name" value="Cysteine proteinases"/>
    <property type="match status" value="1"/>
</dbReference>
<dbReference type="InterPro" id="IPR000169">
    <property type="entry name" value="Pept_cys_AS"/>
</dbReference>
<evidence type="ECO:0000259" key="8">
    <source>
        <dbReference type="PROSITE" id="PS50203"/>
    </source>
</evidence>
<proteinExistence type="inferred from homology"/>
<evidence type="ECO:0000256" key="7">
    <source>
        <dbReference type="SAM" id="MobiDB-lite"/>
    </source>
</evidence>
<keyword evidence="4" id="KW-0788">Thiol protease</keyword>
<comment type="caution">
    <text evidence="6">Lacks conserved residue(s) required for the propagation of feature annotation.</text>
</comment>
<sequence length="651" mass="74695">MRSNKFNAHPDANHRRKQGQHLHSNQAEAQRSRRFDNISSTHHSKTSTRTLVNTKASSTTSESLAVQDRQQTDEAKAEKLQRDIVNFCRREGTHFVDDQFPPIFRSIGEIESVHNHPLTWLRIAHITPFLHSDLHLNWSVYSSPKPSDIQQGALGDCWLMAALALITERPQMLQHILLTKTINNQGVYLVRLCYNGLWKTVIVDDCFPCTQYNQLAFTQAHHRQLYVPLIEKACAKLFGSYADLIGGQTEEGLQLLTGAPCEHIDLNPTTNSVDDEIIWAKLLSACESYLLINASTGRLDVSEEEYARNNIPSNHAFSVLAAYSNAAISVPFVLVRDPHARSYYQDQYLTVPILNKLNSLGRNNRSPGTFWISWPKFLHFFNSITISLYDSDDYDVREVNCFTQSSTQLMPTFHFHLSKASLINISLLYHRPNRRERNYHTQSFVLCNVEQGASREVGTHQAILCTNRGAFTHWSGSLQPGYYALIPFSASFWNEANGSTKDYTLVIHSKVQLNVQVTYEAPTLLTDCLIATVLRNHNHPQKAKDYNYYVTTTEHNFTIFIAENLSLIDFLNIEIDLNDSVHIRNSRKSLSTFDCIPPRHRQIVFLVEWTNEYGEIAKMDYLYRTHHTRHPTPSIPENYHLQNGFHSYRPF</sequence>
<dbReference type="EMBL" id="CAJNOR010000036">
    <property type="protein sequence ID" value="CAF0766322.1"/>
    <property type="molecule type" value="Genomic_DNA"/>
</dbReference>
<dbReference type="Pfam" id="PF00648">
    <property type="entry name" value="Peptidase_C2"/>
    <property type="match status" value="1"/>
</dbReference>
<evidence type="ECO:0000256" key="1">
    <source>
        <dbReference type="ARBA" id="ARBA00007623"/>
    </source>
</evidence>
<dbReference type="PROSITE" id="PS00139">
    <property type="entry name" value="THIOL_PROTEASE_CYS"/>
    <property type="match status" value="1"/>
</dbReference>
<dbReference type="GO" id="GO:0004198">
    <property type="term" value="F:calcium-dependent cysteine-type endopeptidase activity"/>
    <property type="evidence" value="ECO:0007669"/>
    <property type="project" value="InterPro"/>
</dbReference>
<feature type="compositionally biased region" description="Polar residues" evidence="7">
    <location>
        <begin position="51"/>
        <end position="64"/>
    </location>
</feature>
<keyword evidence="2" id="KW-0645">Protease</keyword>
<evidence type="ECO:0000256" key="4">
    <source>
        <dbReference type="ARBA" id="ARBA00022807"/>
    </source>
</evidence>
<feature type="active site" evidence="5">
    <location>
        <position position="157"/>
    </location>
</feature>
<evidence type="ECO:0000313" key="10">
    <source>
        <dbReference type="Proteomes" id="UP000663828"/>
    </source>
</evidence>
<dbReference type="GO" id="GO:0006508">
    <property type="term" value="P:proteolysis"/>
    <property type="evidence" value="ECO:0007669"/>
    <property type="project" value="UniProtKB-KW"/>
</dbReference>
<evidence type="ECO:0000313" key="9">
    <source>
        <dbReference type="EMBL" id="CAF0766322.1"/>
    </source>
</evidence>
<dbReference type="SMART" id="SM00230">
    <property type="entry name" value="CysPc"/>
    <property type="match status" value="1"/>
</dbReference>
<dbReference type="InterPro" id="IPR001300">
    <property type="entry name" value="Peptidase_C2_calpain_cat"/>
</dbReference>
<reference evidence="9" key="1">
    <citation type="submission" date="2021-02" db="EMBL/GenBank/DDBJ databases">
        <authorList>
            <person name="Nowell W R."/>
        </authorList>
    </citation>
    <scope>NUCLEOTIDE SEQUENCE</scope>
</reference>
<keyword evidence="10" id="KW-1185">Reference proteome</keyword>
<keyword evidence="3" id="KW-0378">Hydrolase</keyword>
<name>A0A813QFI5_ADIRI</name>
<feature type="region of interest" description="Disordered" evidence="7">
    <location>
        <begin position="1"/>
        <end position="77"/>
    </location>
</feature>
<dbReference type="Proteomes" id="UP000663828">
    <property type="component" value="Unassembled WGS sequence"/>
</dbReference>